<proteinExistence type="predicted"/>
<organism evidence="1 2">
    <name type="scientific">Crenothrix polyspora</name>
    <dbReference type="NCBI Taxonomy" id="360316"/>
    <lineage>
        <taxon>Bacteria</taxon>
        <taxon>Pseudomonadati</taxon>
        <taxon>Pseudomonadota</taxon>
        <taxon>Gammaproteobacteria</taxon>
        <taxon>Methylococcales</taxon>
        <taxon>Crenotrichaceae</taxon>
        <taxon>Crenothrix</taxon>
    </lineage>
</organism>
<evidence type="ECO:0000313" key="2">
    <source>
        <dbReference type="Proteomes" id="UP000195667"/>
    </source>
</evidence>
<reference evidence="2" key="1">
    <citation type="submission" date="2017-02" db="EMBL/GenBank/DDBJ databases">
        <authorList>
            <person name="Daims H."/>
        </authorList>
    </citation>
    <scope>NUCLEOTIDE SEQUENCE [LARGE SCALE GENOMIC DNA]</scope>
</reference>
<evidence type="ECO:0000313" key="1">
    <source>
        <dbReference type="EMBL" id="SJM91795.1"/>
    </source>
</evidence>
<dbReference type="Proteomes" id="UP000195667">
    <property type="component" value="Unassembled WGS sequence"/>
</dbReference>
<gene>
    <name evidence="1" type="ORF">CRENPOLYSF1_210005</name>
</gene>
<accession>A0A1R4H6A2</accession>
<protein>
    <submittedName>
        <fullName evidence="1">Uncharacterized protein</fullName>
    </submittedName>
</protein>
<sequence length="213" mass="24322">MSNLAGKAYALSVLSPIKPWTTWINQAVLLYSLIQGRISKTESNLKKLTFIHYARWQVVYRDNWLGEPPGQVKYNYLLFFSNFNGTWDQYIDAFSDVVPDRLNLIWRWSVKFPGSVPVTPFKGYIRLNQYDTDYYYNAYPGAATTDVKAAIFLKQSLDKFAATNKDLDPAAFKLAYNKFLISIQNSLMSTGAGPRFTERHQAASELKGAPYVN</sequence>
<dbReference type="OrthoDB" id="116741at2"/>
<name>A0A1R4H6A2_9GAMM</name>
<keyword evidence="2" id="KW-1185">Reference proteome</keyword>
<dbReference type="AlphaFoldDB" id="A0A1R4H6A2"/>
<dbReference type="EMBL" id="FUKI01000095">
    <property type="protein sequence ID" value="SJM91795.1"/>
    <property type="molecule type" value="Genomic_DNA"/>
</dbReference>
<dbReference type="RefSeq" id="WP_087143114.1">
    <property type="nucleotide sequence ID" value="NZ_FUKI01000095.1"/>
</dbReference>